<dbReference type="AlphaFoldDB" id="A0A2T4C9A3"/>
<sequence length="73" mass="8353">MSTLLTFIFSSSPFAARITAVIRQLRPSSTPSQYSRTTTCPITTFDQSLARLPGFTLRWWELQRSGRTYNGYD</sequence>
<evidence type="ECO:0000313" key="1">
    <source>
        <dbReference type="EMBL" id="PTB78125.1"/>
    </source>
</evidence>
<proteinExistence type="predicted"/>
<dbReference type="Proteomes" id="UP000240760">
    <property type="component" value="Unassembled WGS sequence"/>
</dbReference>
<protein>
    <submittedName>
        <fullName evidence="1">Uncharacterized protein</fullName>
    </submittedName>
</protein>
<reference evidence="1 2" key="1">
    <citation type="submission" date="2016-07" db="EMBL/GenBank/DDBJ databases">
        <title>Multiple horizontal gene transfer events from other fungi enriched the ability of initially mycotrophic Trichoderma (Ascomycota) to feed on dead plant biomass.</title>
        <authorList>
            <consortium name="DOE Joint Genome Institute"/>
            <person name="Aerts A."/>
            <person name="Atanasova L."/>
            <person name="Chenthamara K."/>
            <person name="Zhang J."/>
            <person name="Grujic M."/>
            <person name="Henrissat B."/>
            <person name="Kuo A."/>
            <person name="Salamov A."/>
            <person name="Lipzen A."/>
            <person name="Labutti K."/>
            <person name="Barry K."/>
            <person name="Miao Y."/>
            <person name="Rahimi M.J."/>
            <person name="Shen Q."/>
            <person name="Grigoriev I.V."/>
            <person name="Kubicek C.P."/>
            <person name="Druzhinina I.S."/>
        </authorList>
    </citation>
    <scope>NUCLEOTIDE SEQUENCE [LARGE SCALE GENOMIC DNA]</scope>
    <source>
        <strain evidence="1 2">ATCC 18648</strain>
    </source>
</reference>
<accession>A0A2T4C9A3</accession>
<dbReference type="EMBL" id="KZ679129">
    <property type="protein sequence ID" value="PTB78125.1"/>
    <property type="molecule type" value="Genomic_DNA"/>
</dbReference>
<organism evidence="1 2">
    <name type="scientific">Trichoderma longibrachiatum ATCC 18648</name>
    <dbReference type="NCBI Taxonomy" id="983965"/>
    <lineage>
        <taxon>Eukaryota</taxon>
        <taxon>Fungi</taxon>
        <taxon>Dikarya</taxon>
        <taxon>Ascomycota</taxon>
        <taxon>Pezizomycotina</taxon>
        <taxon>Sordariomycetes</taxon>
        <taxon>Hypocreomycetidae</taxon>
        <taxon>Hypocreales</taxon>
        <taxon>Hypocreaceae</taxon>
        <taxon>Trichoderma</taxon>
    </lineage>
</organism>
<keyword evidence="2" id="KW-1185">Reference proteome</keyword>
<gene>
    <name evidence="1" type="ORF">M440DRAFT_253502</name>
</gene>
<evidence type="ECO:0000313" key="2">
    <source>
        <dbReference type="Proteomes" id="UP000240760"/>
    </source>
</evidence>
<name>A0A2T4C9A3_TRILO</name>